<dbReference type="PANTHER" id="PTHR48043:SF159">
    <property type="entry name" value="EG:EG0003.4 PROTEIN-RELATED"/>
    <property type="match status" value="1"/>
</dbReference>
<keyword evidence="3 6" id="KW-0808">Transferase</keyword>
<dbReference type="AlphaFoldDB" id="A0A0K8WDK4"/>
<keyword evidence="5" id="KW-0812">Transmembrane</keyword>
<dbReference type="PANTHER" id="PTHR48043">
    <property type="entry name" value="EG:EG0003.4 PROTEIN-RELATED"/>
    <property type="match status" value="1"/>
</dbReference>
<dbReference type="OrthoDB" id="5835829at2759"/>
<dbReference type="InterPro" id="IPR050271">
    <property type="entry name" value="UDP-glycosyltransferase"/>
</dbReference>
<keyword evidence="5" id="KW-0472">Membrane</keyword>
<dbReference type="GO" id="GO:0008194">
    <property type="term" value="F:UDP-glycosyltransferase activity"/>
    <property type="evidence" value="ECO:0007669"/>
    <property type="project" value="InterPro"/>
</dbReference>
<keyword evidence="5" id="KW-1133">Transmembrane helix</keyword>
<gene>
    <name evidence="6" type="primary">UGT2B33_1</name>
    <name evidence="6" type="ORF">c0_g2_i1</name>
</gene>
<evidence type="ECO:0000313" key="6">
    <source>
        <dbReference type="EMBL" id="JAI49187.1"/>
    </source>
</evidence>
<protein>
    <submittedName>
        <fullName evidence="6">UDP-glucuronosyltransferase 2B33</fullName>
    </submittedName>
</protein>
<evidence type="ECO:0000256" key="2">
    <source>
        <dbReference type="ARBA" id="ARBA00022676"/>
    </source>
</evidence>
<dbReference type="Gene3D" id="3.40.50.2000">
    <property type="entry name" value="Glycogen Phosphorylase B"/>
    <property type="match status" value="1"/>
</dbReference>
<organism evidence="6">
    <name type="scientific">Bactrocera latifrons</name>
    <name type="common">Malaysian fruit fly</name>
    <name type="synonym">Chaetodacus latifrons</name>
    <dbReference type="NCBI Taxonomy" id="174628"/>
    <lineage>
        <taxon>Eukaryota</taxon>
        <taxon>Metazoa</taxon>
        <taxon>Ecdysozoa</taxon>
        <taxon>Arthropoda</taxon>
        <taxon>Hexapoda</taxon>
        <taxon>Insecta</taxon>
        <taxon>Pterygota</taxon>
        <taxon>Neoptera</taxon>
        <taxon>Endopterygota</taxon>
        <taxon>Diptera</taxon>
        <taxon>Brachycera</taxon>
        <taxon>Muscomorpha</taxon>
        <taxon>Tephritoidea</taxon>
        <taxon>Tephritidae</taxon>
        <taxon>Bactrocera</taxon>
        <taxon>Bactrocera</taxon>
    </lineage>
</organism>
<sequence>RVPQKVHIWQRFVRNAKVMKFTNFAIALLVTLCHALNGAESANILSLVEVLAPDQQIWHDAVIRGLIESGHKVTLVSGSTMHSKSPHLTQIHLEQVKEALDTTINRHSRLVNAWLNPFERIYHWYNKQMKVCQAVLSSTGLHELIALSRGSGMEAPFDVIIFDATYGHSCLLALTQLFEHVPIVAVSASHITPDLLQVVPGTQLQPATVPHFTSTHDEHMNFFARLHNTLVYAAAQFFRQFTVLRVQEALLARHEALQAAHVKPTFESVHDRVKVALVNSHPAFDYVHSLPPNVIQVAGLQFDNINRPLLVEMQTFIDDSIEGVFVITIGAELLTPVLIEQVLSVVDKFPEFGFVWGVKKIMIPSTGRKNLYVGKWLKKSNILAQNKVIGVITSGSHMEVQEAIYHGVPIIAVTNTLQPPSIATRVQSLGIGLRVDLKSGAEKLQSAISALATKPQFTENVKSRQVAFRNRPQNPLEEALWWIEHVMEHPKESDCLHSQAVVETSFFALHSLDAMSVLLFMLVMFLVNTFIVLKQLREQCQAKGKKTAMNGVDKEKILKRKTKKTNNNKKKVQ</sequence>
<feature type="non-terminal residue" evidence="6">
    <location>
        <position position="1"/>
    </location>
</feature>
<accession>A0A0K8WDK4</accession>
<keyword evidence="2" id="KW-0328">Glycosyltransferase</keyword>
<evidence type="ECO:0000256" key="3">
    <source>
        <dbReference type="ARBA" id="ARBA00022679"/>
    </source>
</evidence>
<dbReference type="InterPro" id="IPR002213">
    <property type="entry name" value="UDP_glucos_trans"/>
</dbReference>
<feature type="transmembrane region" description="Helical" evidence="5">
    <location>
        <begin position="514"/>
        <end position="533"/>
    </location>
</feature>
<dbReference type="Pfam" id="PF00201">
    <property type="entry name" value="UDPGT"/>
    <property type="match status" value="1"/>
</dbReference>
<name>A0A0K8WDK4_BACLA</name>
<proteinExistence type="inferred from homology"/>
<dbReference type="SUPFAM" id="SSF53756">
    <property type="entry name" value="UDP-Glycosyltransferase/glycogen phosphorylase"/>
    <property type="match status" value="1"/>
</dbReference>
<feature type="compositionally biased region" description="Basic residues" evidence="4">
    <location>
        <begin position="557"/>
        <end position="573"/>
    </location>
</feature>
<reference evidence="6" key="1">
    <citation type="submission" date="2015-06" db="EMBL/GenBank/DDBJ databases">
        <authorList>
            <person name="Hoefler B.C."/>
            <person name="Straight P.D."/>
        </authorList>
    </citation>
    <scope>NUCLEOTIDE SEQUENCE</scope>
</reference>
<feature type="region of interest" description="Disordered" evidence="4">
    <location>
        <begin position="544"/>
        <end position="573"/>
    </location>
</feature>
<evidence type="ECO:0000256" key="1">
    <source>
        <dbReference type="ARBA" id="ARBA00009995"/>
    </source>
</evidence>
<evidence type="ECO:0000256" key="4">
    <source>
        <dbReference type="SAM" id="MobiDB-lite"/>
    </source>
</evidence>
<evidence type="ECO:0000256" key="5">
    <source>
        <dbReference type="SAM" id="Phobius"/>
    </source>
</evidence>
<comment type="similarity">
    <text evidence="1">Belongs to the UDP-glycosyltransferase family.</text>
</comment>
<dbReference type="EMBL" id="GDHF01003127">
    <property type="protein sequence ID" value="JAI49187.1"/>
    <property type="molecule type" value="Transcribed_RNA"/>
</dbReference>